<dbReference type="PANTHER" id="PTHR47169:SF2">
    <property type="entry name" value="OS01G0541250 PROTEIN"/>
    <property type="match status" value="1"/>
</dbReference>
<organism evidence="1 2">
    <name type="scientific">Phytophthora nicotianae (strain INRA-310)</name>
    <name type="common">Phytophthora parasitica</name>
    <dbReference type="NCBI Taxonomy" id="761204"/>
    <lineage>
        <taxon>Eukaryota</taxon>
        <taxon>Sar</taxon>
        <taxon>Stramenopiles</taxon>
        <taxon>Oomycota</taxon>
        <taxon>Peronosporomycetes</taxon>
        <taxon>Peronosporales</taxon>
        <taxon>Peronosporaceae</taxon>
        <taxon>Phytophthora</taxon>
    </lineage>
</organism>
<dbReference type="EMBL" id="KI669578">
    <property type="protein sequence ID" value="ETN11824.1"/>
    <property type="molecule type" value="Genomic_DNA"/>
</dbReference>
<dbReference type="InterPro" id="IPR036397">
    <property type="entry name" value="RNaseH_sf"/>
</dbReference>
<dbReference type="VEuPathDB" id="FungiDB:PPTG_09507"/>
<dbReference type="PANTHER" id="PTHR47169">
    <property type="entry name" value="OS01G0541250 PROTEIN"/>
    <property type="match status" value="1"/>
</dbReference>
<evidence type="ECO:0000313" key="2">
    <source>
        <dbReference type="Proteomes" id="UP000018817"/>
    </source>
</evidence>
<dbReference type="Proteomes" id="UP000018817">
    <property type="component" value="Unassembled WGS sequence"/>
</dbReference>
<evidence type="ECO:0000313" key="1">
    <source>
        <dbReference type="EMBL" id="ETN11824.1"/>
    </source>
</evidence>
<evidence type="ECO:0008006" key="3">
    <source>
        <dbReference type="Google" id="ProtNLM"/>
    </source>
</evidence>
<dbReference type="Gene3D" id="3.30.420.10">
    <property type="entry name" value="Ribonuclease H-like superfamily/Ribonuclease H"/>
    <property type="match status" value="1"/>
</dbReference>
<dbReference type="OMA" id="SHEFQSM"/>
<name>W2QH54_PHYN3</name>
<sequence length="406" mass="46824">MLNLTDHEHRAIIDDLLTRVRRGKLKHGAKAEVARNFGCDATAAGRLWAQYTRTCTHGISGGDWRSRIKSKSGRMPTYRDEIARKLAQVPVEERLVVRHTAIAAGITRHLVTAMLKEGRLHRSSTRIKPFLTAQNKHMRVEHVLSYIDDESHEFQSMENVVHIDEKWFNQDTNKRTYMLDEELPPQRNRKRKNFIPKTMFLAAVARPTYDFHRKCRWNGKIGIWALTEKYVAQRSSQYRPKGTICTRNIESIDRKVYKSKITLSLISRRWTPTSSQLGWSIRLIFQPPNSPDLNVLDLGLFASMQSLQYRIPIYKITDLIDAVDDAYKTMSADTLDDIFLTLQSCMLCILKEDGGNQYKLPHMAKAKLRRANCLPRVLTCELELYKHAIRALQSGDRGSVLLFGEN</sequence>
<dbReference type="GO" id="GO:0003676">
    <property type="term" value="F:nucleic acid binding"/>
    <property type="evidence" value="ECO:0007669"/>
    <property type="project" value="InterPro"/>
</dbReference>
<reference evidence="2" key="1">
    <citation type="submission" date="2011-12" db="EMBL/GenBank/DDBJ databases">
        <authorList>
            <consortium name="The Broad Institute Genome Sequencing Platform"/>
            <person name="Russ C."/>
            <person name="Tyler B."/>
            <person name="Panabieres F."/>
            <person name="Shan W."/>
            <person name="Tripathy S."/>
            <person name="Grunwald N."/>
            <person name="Machado M."/>
            <person name="Young S.K."/>
            <person name="Zeng Q."/>
            <person name="Gargeya S."/>
            <person name="Fitzgerald M."/>
            <person name="Haas B."/>
            <person name="Abouelleil A."/>
            <person name="Alvarado L."/>
            <person name="Arachchi H.M."/>
            <person name="Berlin A."/>
            <person name="Chapman S.B."/>
            <person name="Gearin G."/>
            <person name="Goldberg J."/>
            <person name="Griggs A."/>
            <person name="Gujja S."/>
            <person name="Hansen M."/>
            <person name="Heiman D."/>
            <person name="Howarth C."/>
            <person name="Larimer J."/>
            <person name="Lui A."/>
            <person name="MacDonald P.J.P."/>
            <person name="McCowen C."/>
            <person name="Montmayeur A."/>
            <person name="Murphy C."/>
            <person name="Neiman D."/>
            <person name="Pearson M."/>
            <person name="Priest M."/>
            <person name="Roberts A."/>
            <person name="Saif S."/>
            <person name="Shea T."/>
            <person name="Sisk P."/>
            <person name="Stolte C."/>
            <person name="Sykes S."/>
            <person name="Wortman J."/>
            <person name="Nusbaum C."/>
            <person name="Birren B."/>
        </authorList>
    </citation>
    <scope>NUCLEOTIDE SEQUENCE [LARGE SCALE GENOMIC DNA]</scope>
    <source>
        <strain evidence="2">INRA-310</strain>
    </source>
</reference>
<gene>
    <name evidence="1" type="ORF">PPTG_09507</name>
</gene>
<dbReference type="GeneID" id="20179209"/>
<protein>
    <recommendedName>
        <fullName evidence="3">Transposase Tc1-like domain-containing protein</fullName>
    </recommendedName>
</protein>
<accession>W2QH54</accession>
<reference evidence="1 2" key="2">
    <citation type="submission" date="2013-11" db="EMBL/GenBank/DDBJ databases">
        <title>The Genome Sequence of Phytophthora parasitica INRA-310.</title>
        <authorList>
            <consortium name="The Broad Institute Genomics Platform"/>
            <person name="Russ C."/>
            <person name="Tyler B."/>
            <person name="Panabieres F."/>
            <person name="Shan W."/>
            <person name="Tripathy S."/>
            <person name="Grunwald N."/>
            <person name="Machado M."/>
            <person name="Johnson C.S."/>
            <person name="Arredondo F."/>
            <person name="Hong C."/>
            <person name="Coffey M."/>
            <person name="Young S.K."/>
            <person name="Zeng Q."/>
            <person name="Gargeya S."/>
            <person name="Fitzgerald M."/>
            <person name="Abouelleil A."/>
            <person name="Alvarado L."/>
            <person name="Chapman S.B."/>
            <person name="Gainer-Dewar J."/>
            <person name="Goldberg J."/>
            <person name="Griggs A."/>
            <person name="Gujja S."/>
            <person name="Hansen M."/>
            <person name="Howarth C."/>
            <person name="Imamovic A."/>
            <person name="Ireland A."/>
            <person name="Larimer J."/>
            <person name="McCowan C."/>
            <person name="Murphy C."/>
            <person name="Pearson M."/>
            <person name="Poon T.W."/>
            <person name="Priest M."/>
            <person name="Roberts A."/>
            <person name="Saif S."/>
            <person name="Shea T."/>
            <person name="Sykes S."/>
            <person name="Wortman J."/>
            <person name="Nusbaum C."/>
            <person name="Birren B."/>
        </authorList>
    </citation>
    <scope>NUCLEOTIDE SEQUENCE [LARGE SCALE GENOMIC DNA]</scope>
    <source>
        <strain evidence="1 2">INRA-310</strain>
    </source>
</reference>
<dbReference type="AlphaFoldDB" id="W2QH54"/>
<proteinExistence type="predicted"/>
<dbReference type="RefSeq" id="XP_008902758.1">
    <property type="nucleotide sequence ID" value="XM_008904510.1"/>
</dbReference>